<dbReference type="STRING" id="71139.A0A059C1K7"/>
<dbReference type="PANTHER" id="PTHR31852">
    <property type="entry name" value="LATE EMBRYOGENESIS ABUNDANT (LEA) HYDROXYPROLINE-RICH GLYCOPROTEIN FAMILY"/>
    <property type="match status" value="1"/>
</dbReference>
<name>A0A059C1K7_EUCGR</name>
<feature type="transmembrane region" description="Helical" evidence="2">
    <location>
        <begin position="41"/>
        <end position="64"/>
    </location>
</feature>
<organism evidence="4">
    <name type="scientific">Eucalyptus grandis</name>
    <name type="common">Flooded gum</name>
    <dbReference type="NCBI Taxonomy" id="71139"/>
    <lineage>
        <taxon>Eukaryota</taxon>
        <taxon>Viridiplantae</taxon>
        <taxon>Streptophyta</taxon>
        <taxon>Embryophyta</taxon>
        <taxon>Tracheophyta</taxon>
        <taxon>Spermatophyta</taxon>
        <taxon>Magnoliopsida</taxon>
        <taxon>eudicotyledons</taxon>
        <taxon>Gunneridae</taxon>
        <taxon>Pentapetalae</taxon>
        <taxon>rosids</taxon>
        <taxon>malvids</taxon>
        <taxon>Myrtales</taxon>
        <taxon>Myrtaceae</taxon>
        <taxon>Myrtoideae</taxon>
        <taxon>Eucalypteae</taxon>
        <taxon>Eucalyptus</taxon>
    </lineage>
</organism>
<evidence type="ECO:0000256" key="2">
    <source>
        <dbReference type="SAM" id="Phobius"/>
    </source>
</evidence>
<keyword evidence="2" id="KW-0812">Transmembrane</keyword>
<dbReference type="InParanoid" id="A0A059C1K7"/>
<dbReference type="EMBL" id="KK198757">
    <property type="protein sequence ID" value="KCW72338.1"/>
    <property type="molecule type" value="Genomic_DNA"/>
</dbReference>
<dbReference type="InterPro" id="IPR004864">
    <property type="entry name" value="LEA_2"/>
</dbReference>
<dbReference type="eggNOG" id="ENOG502SN9T">
    <property type="taxonomic scope" value="Eukaryota"/>
</dbReference>
<dbReference type="AlphaFoldDB" id="A0A059C1K7"/>
<evidence type="ECO:0000313" key="4">
    <source>
        <dbReference type="EMBL" id="KCW72338.1"/>
    </source>
</evidence>
<dbReference type="OMA" id="RIKMAIY"/>
<keyword evidence="2" id="KW-0472">Membrane</keyword>
<gene>
    <name evidence="4" type="ORF">EUGRSUZ_E00796</name>
</gene>
<dbReference type="InterPro" id="IPR055301">
    <property type="entry name" value="Lea14-like_2"/>
</dbReference>
<reference evidence="4" key="1">
    <citation type="submission" date="2013-07" db="EMBL/GenBank/DDBJ databases">
        <title>The genome of Eucalyptus grandis.</title>
        <authorList>
            <person name="Schmutz J."/>
            <person name="Hayes R."/>
            <person name="Myburg A."/>
            <person name="Tuskan G."/>
            <person name="Grattapaglia D."/>
            <person name="Rokhsar D.S."/>
        </authorList>
    </citation>
    <scope>NUCLEOTIDE SEQUENCE</scope>
    <source>
        <tissue evidence="4">Leaf extractions</tissue>
    </source>
</reference>
<evidence type="ECO:0000256" key="1">
    <source>
        <dbReference type="SAM" id="MobiDB-lite"/>
    </source>
</evidence>
<accession>A0A059C1K7</accession>
<keyword evidence="2" id="KW-1133">Transmembrane helix</keyword>
<dbReference type="Gramene" id="KCW72338">
    <property type="protein sequence ID" value="KCW72338"/>
    <property type="gene ID" value="EUGRSUZ_E00796"/>
</dbReference>
<protein>
    <recommendedName>
        <fullName evidence="3">Late embryogenesis abundant protein LEA-2 subgroup domain-containing protein</fullName>
    </recommendedName>
</protein>
<feature type="domain" description="Late embryogenesis abundant protein LEA-2 subgroup" evidence="3">
    <location>
        <begin position="99"/>
        <end position="200"/>
    </location>
</feature>
<dbReference type="Gene3D" id="2.60.40.1820">
    <property type="match status" value="1"/>
</dbReference>
<sequence length="216" mass="24209">MAEKNQNQYHPPESNGYHRNDQESLHAMEDEEAKRKKRMKWTIGIIAFVIFQVVQALFFVLVIMKFKSPKFRIGELAVQTLTVGTQASPSFNMSFVAPIRVKNTNWGPFKYDASTVYFTYGGVQVGEAIIPKSKANFKSTKKIDVSVTLSSSNLPSNINSNLGSELSSEIITLTSQGELKGKITVMFMFKKKKTSQMNCTMEINTTSKAVQSLLCK</sequence>
<evidence type="ECO:0000259" key="3">
    <source>
        <dbReference type="Pfam" id="PF03168"/>
    </source>
</evidence>
<feature type="region of interest" description="Disordered" evidence="1">
    <location>
        <begin position="1"/>
        <end position="23"/>
    </location>
</feature>
<proteinExistence type="predicted"/>
<dbReference type="Pfam" id="PF03168">
    <property type="entry name" value="LEA_2"/>
    <property type="match status" value="1"/>
</dbReference>